<reference evidence="1 2" key="1">
    <citation type="submission" date="2024-06" db="EMBL/GenBank/DDBJ databases">
        <title>Genomic Encyclopedia of Type Strains, Phase IV (KMG-IV): sequencing the most valuable type-strain genomes for metagenomic binning, comparative biology and taxonomic classification.</title>
        <authorList>
            <person name="Goeker M."/>
        </authorList>
    </citation>
    <scope>NUCLEOTIDE SEQUENCE [LARGE SCALE GENOMIC DNA]</scope>
    <source>
        <strain evidence="1 2">DSM 29126</strain>
    </source>
</reference>
<evidence type="ECO:0008006" key="3">
    <source>
        <dbReference type="Google" id="ProtNLM"/>
    </source>
</evidence>
<proteinExistence type="predicted"/>
<name>A0ABV2EQ82_9STRE</name>
<sequence length="53" mass="6013">MKTKHFKTLTTSDLQYINGGDNESYDFWYRIGKNTRKAINAVGKAICGVAPWC</sequence>
<dbReference type="Proteomes" id="UP001549134">
    <property type="component" value="Unassembled WGS sequence"/>
</dbReference>
<dbReference type="RefSeq" id="WP_172103806.1">
    <property type="nucleotide sequence ID" value="NZ_AP024276.1"/>
</dbReference>
<dbReference type="GeneID" id="78827240"/>
<protein>
    <recommendedName>
        <fullName evidence="3">Bacteriocin</fullName>
    </recommendedName>
</protein>
<comment type="caution">
    <text evidence="1">The sequence shown here is derived from an EMBL/GenBank/DDBJ whole genome shotgun (WGS) entry which is preliminary data.</text>
</comment>
<accession>A0ABV2EQ82</accession>
<evidence type="ECO:0000313" key="2">
    <source>
        <dbReference type="Proteomes" id="UP001549134"/>
    </source>
</evidence>
<gene>
    <name evidence="1" type="ORF">ABID50_000493</name>
</gene>
<keyword evidence="2" id="KW-1185">Reference proteome</keyword>
<dbReference type="EMBL" id="JBEPLX010000003">
    <property type="protein sequence ID" value="MET3533343.1"/>
    <property type="molecule type" value="Genomic_DNA"/>
</dbReference>
<evidence type="ECO:0000313" key="1">
    <source>
        <dbReference type="EMBL" id="MET3533343.1"/>
    </source>
</evidence>
<organism evidence="1 2">
    <name type="scientific">Streptococcus parasuis</name>
    <dbReference type="NCBI Taxonomy" id="1501662"/>
    <lineage>
        <taxon>Bacteria</taxon>
        <taxon>Bacillati</taxon>
        <taxon>Bacillota</taxon>
        <taxon>Bacilli</taxon>
        <taxon>Lactobacillales</taxon>
        <taxon>Streptococcaceae</taxon>
        <taxon>Streptococcus</taxon>
    </lineage>
</organism>